<organism evidence="1 2">
    <name type="scientific">Enterovirga rhinocerotis</name>
    <dbReference type="NCBI Taxonomy" id="1339210"/>
    <lineage>
        <taxon>Bacteria</taxon>
        <taxon>Pseudomonadati</taxon>
        <taxon>Pseudomonadota</taxon>
        <taxon>Alphaproteobacteria</taxon>
        <taxon>Hyphomicrobiales</taxon>
        <taxon>Methylobacteriaceae</taxon>
        <taxon>Enterovirga</taxon>
    </lineage>
</organism>
<gene>
    <name evidence="1" type="ORF">EV668_2473</name>
</gene>
<reference evidence="1 2" key="1">
    <citation type="submission" date="2019-03" db="EMBL/GenBank/DDBJ databases">
        <title>Genomic Encyclopedia of Type Strains, Phase IV (KMG-IV): sequencing the most valuable type-strain genomes for metagenomic binning, comparative biology and taxonomic classification.</title>
        <authorList>
            <person name="Goeker M."/>
        </authorList>
    </citation>
    <scope>NUCLEOTIDE SEQUENCE [LARGE SCALE GENOMIC DNA]</scope>
    <source>
        <strain evidence="1 2">DSM 25903</strain>
    </source>
</reference>
<dbReference type="InterPro" id="IPR019004">
    <property type="entry name" value="YqeY/Aim41"/>
</dbReference>
<proteinExistence type="predicted"/>
<dbReference type="Pfam" id="PF09424">
    <property type="entry name" value="YqeY"/>
    <property type="match status" value="1"/>
</dbReference>
<dbReference type="Gene3D" id="1.10.10.410">
    <property type="match status" value="1"/>
</dbReference>
<comment type="caution">
    <text evidence="1">The sequence shown here is derived from an EMBL/GenBank/DDBJ whole genome shotgun (WGS) entry which is preliminary data.</text>
</comment>
<dbReference type="InterPro" id="IPR003789">
    <property type="entry name" value="Asn/Gln_tRNA_amidoTrase-B-like"/>
</dbReference>
<dbReference type="InterPro" id="IPR023168">
    <property type="entry name" value="GatB_Yqey_C_2"/>
</dbReference>
<dbReference type="GO" id="GO:0016884">
    <property type="term" value="F:carbon-nitrogen ligase activity, with glutamine as amido-N-donor"/>
    <property type="evidence" value="ECO:0007669"/>
    <property type="project" value="InterPro"/>
</dbReference>
<dbReference type="SUPFAM" id="SSF89095">
    <property type="entry name" value="GatB/YqeY motif"/>
    <property type="match status" value="1"/>
</dbReference>
<evidence type="ECO:0008006" key="3">
    <source>
        <dbReference type="Google" id="ProtNLM"/>
    </source>
</evidence>
<keyword evidence="2" id="KW-1185">Reference proteome</keyword>
<dbReference type="InterPro" id="IPR042184">
    <property type="entry name" value="YqeY/Aim41_N"/>
</dbReference>
<dbReference type="AlphaFoldDB" id="A0A4R7BUY6"/>
<sequence>MTTALRARFTEELKVAMKGGDKARLSTIRMIQAALKDRDIEARGTGKEPLGEDEILSLLQKMLKQRQESIAIYDQNNRPELAASEREEVAIIESFMPKQMDEAEVKAAIETAVAATGAASMKDMGKVIAALRGEYAGRMDFGKASALVKARLAG</sequence>
<dbReference type="PANTHER" id="PTHR28055">
    <property type="entry name" value="ALTERED INHERITANCE OF MITOCHONDRIA PROTEIN 41, MITOCHONDRIAL"/>
    <property type="match status" value="1"/>
</dbReference>
<protein>
    <recommendedName>
        <fullName evidence="3">GatB/YqeY domain-containing protein</fullName>
    </recommendedName>
</protein>
<dbReference type="Proteomes" id="UP000295122">
    <property type="component" value="Unassembled WGS sequence"/>
</dbReference>
<dbReference type="RefSeq" id="WP_133770408.1">
    <property type="nucleotide sequence ID" value="NZ_SNZR01000013.1"/>
</dbReference>
<evidence type="ECO:0000313" key="1">
    <source>
        <dbReference type="EMBL" id="TDR89638.1"/>
    </source>
</evidence>
<dbReference type="PANTHER" id="PTHR28055:SF1">
    <property type="entry name" value="ALTERED INHERITANCE OF MITOCHONDRIA PROTEIN 41, MITOCHONDRIAL"/>
    <property type="match status" value="1"/>
</dbReference>
<evidence type="ECO:0000313" key="2">
    <source>
        <dbReference type="Proteomes" id="UP000295122"/>
    </source>
</evidence>
<dbReference type="Gene3D" id="1.10.1510.10">
    <property type="entry name" value="Uncharacterised protein YqeY/AIM41 PF09424, N-terminal domain"/>
    <property type="match status" value="1"/>
</dbReference>
<dbReference type="OrthoDB" id="9788127at2"/>
<name>A0A4R7BUY6_9HYPH</name>
<accession>A0A4R7BUY6</accession>
<dbReference type="EMBL" id="SNZR01000013">
    <property type="protein sequence ID" value="TDR89638.1"/>
    <property type="molecule type" value="Genomic_DNA"/>
</dbReference>